<dbReference type="EMBL" id="MT142951">
    <property type="protein sequence ID" value="QJA90961.1"/>
    <property type="molecule type" value="Genomic_DNA"/>
</dbReference>
<organism evidence="2">
    <name type="scientific">viral metagenome</name>
    <dbReference type="NCBI Taxonomy" id="1070528"/>
    <lineage>
        <taxon>unclassified sequences</taxon>
        <taxon>metagenomes</taxon>
        <taxon>organismal metagenomes</taxon>
    </lineage>
</organism>
<evidence type="ECO:0000313" key="2">
    <source>
        <dbReference type="EMBL" id="QJA90961.1"/>
    </source>
</evidence>
<accession>A0A6M3LCJ4</accession>
<protein>
    <submittedName>
        <fullName evidence="2">Uncharacterized protein</fullName>
    </submittedName>
</protein>
<dbReference type="EMBL" id="MT142222">
    <property type="protein sequence ID" value="QJA76402.1"/>
    <property type="molecule type" value="Genomic_DNA"/>
</dbReference>
<name>A0A6M3LCJ4_9ZZZZ</name>
<reference evidence="2" key="1">
    <citation type="submission" date="2020-03" db="EMBL/GenBank/DDBJ databases">
        <title>The deep terrestrial virosphere.</title>
        <authorList>
            <person name="Holmfeldt K."/>
            <person name="Nilsson E."/>
            <person name="Simone D."/>
            <person name="Lopez-Fernandez M."/>
            <person name="Wu X."/>
            <person name="de Brujin I."/>
            <person name="Lundin D."/>
            <person name="Andersson A."/>
            <person name="Bertilsson S."/>
            <person name="Dopson M."/>
        </authorList>
    </citation>
    <scope>NUCLEOTIDE SEQUENCE</scope>
    <source>
        <strain evidence="1">MM415A01518</strain>
        <strain evidence="2">MM415B03508</strain>
    </source>
</reference>
<dbReference type="AlphaFoldDB" id="A0A6M3LCJ4"/>
<evidence type="ECO:0000313" key="1">
    <source>
        <dbReference type="EMBL" id="QJA76402.1"/>
    </source>
</evidence>
<proteinExistence type="predicted"/>
<sequence>MNVRKLIAELKKMPKDLEVHINHHDNVAWESAGIVSYVYRFTKENFVDDVEKRYDADSKRMFADMPDECIILNC</sequence>
<gene>
    <name evidence="1" type="ORF">MM415A01518_0018</name>
    <name evidence="2" type="ORF">MM415B03508_0003</name>
</gene>